<gene>
    <name evidence="1" type="ORF">PR048_014953</name>
</gene>
<organism evidence="1 2">
    <name type="scientific">Dryococelus australis</name>
    <dbReference type="NCBI Taxonomy" id="614101"/>
    <lineage>
        <taxon>Eukaryota</taxon>
        <taxon>Metazoa</taxon>
        <taxon>Ecdysozoa</taxon>
        <taxon>Arthropoda</taxon>
        <taxon>Hexapoda</taxon>
        <taxon>Insecta</taxon>
        <taxon>Pterygota</taxon>
        <taxon>Neoptera</taxon>
        <taxon>Polyneoptera</taxon>
        <taxon>Phasmatodea</taxon>
        <taxon>Verophasmatodea</taxon>
        <taxon>Anareolatae</taxon>
        <taxon>Phasmatidae</taxon>
        <taxon>Eurycanthinae</taxon>
        <taxon>Dryococelus</taxon>
    </lineage>
</organism>
<dbReference type="Proteomes" id="UP001159363">
    <property type="component" value="Chromosome 4"/>
</dbReference>
<comment type="caution">
    <text evidence="1">The sequence shown here is derived from an EMBL/GenBank/DDBJ whole genome shotgun (WGS) entry which is preliminary data.</text>
</comment>
<protein>
    <submittedName>
        <fullName evidence="1">Uncharacterized protein</fullName>
    </submittedName>
</protein>
<sequence>MPLHAPAATIEFPQSLHQLLAIITDNLSAFKTLDIPVVQWDQILLPIVSKCLGPGLQTQWEITFSDDFHTLSECLAFLERNCKVCEALGGSKSKCQWIYFIHIHVSVINQED</sequence>
<evidence type="ECO:0000313" key="1">
    <source>
        <dbReference type="EMBL" id="KAJ8883114.1"/>
    </source>
</evidence>
<name>A0ABQ9HFR9_9NEOP</name>
<keyword evidence="2" id="KW-1185">Reference proteome</keyword>
<proteinExistence type="predicted"/>
<reference evidence="1 2" key="1">
    <citation type="submission" date="2023-02" db="EMBL/GenBank/DDBJ databases">
        <title>LHISI_Scaffold_Assembly.</title>
        <authorList>
            <person name="Stuart O.P."/>
            <person name="Cleave R."/>
            <person name="Magrath M.J.L."/>
            <person name="Mikheyev A.S."/>
        </authorList>
    </citation>
    <scope>NUCLEOTIDE SEQUENCE [LARGE SCALE GENOMIC DNA]</scope>
    <source>
        <strain evidence="1">Daus_M_001</strain>
        <tissue evidence="1">Leg muscle</tissue>
    </source>
</reference>
<accession>A0ABQ9HFR9</accession>
<dbReference type="EMBL" id="JARBHB010000005">
    <property type="protein sequence ID" value="KAJ8883114.1"/>
    <property type="molecule type" value="Genomic_DNA"/>
</dbReference>
<evidence type="ECO:0000313" key="2">
    <source>
        <dbReference type="Proteomes" id="UP001159363"/>
    </source>
</evidence>